<evidence type="ECO:0000313" key="3">
    <source>
        <dbReference type="Proteomes" id="UP001501598"/>
    </source>
</evidence>
<dbReference type="Pfam" id="PF01636">
    <property type="entry name" value="APH"/>
    <property type="match status" value="1"/>
</dbReference>
<proteinExistence type="predicted"/>
<accession>A0ABP8RI44</accession>
<protein>
    <submittedName>
        <fullName evidence="2">Phosphotransferase family protein</fullName>
    </submittedName>
</protein>
<dbReference type="EMBL" id="BAABGT010000014">
    <property type="protein sequence ID" value="GAA4538976.1"/>
    <property type="molecule type" value="Genomic_DNA"/>
</dbReference>
<sequence length="336" mass="36021">MAVQGLDLPKLQAYVDEIVPGTGTLSAELLHGGRSNLTYRLTDGTATWVLRRPPLGGLTPSAHDMKREYTVVAALYGHGVPVAKPIAQSEDPGIIGAPFAIVEFVPGRTIATRTQLDTLSDTEVHDCAYALVDTLAALHAVDPESVGLGSFGRPAGYLGRQVRRWYDQWTRVSTRPLPDVEALHRWLTEHTPEESGASIVHGDFRIDNAIVGETDATDVRALVDWEMSTLGDPLSDLALHVVYSDPAFDPVLSGGAAATSPRLPSADELVARYTKASGREVVNWDFYLGLAYFKIAVIAEGIHARFVAGQTVGEGFETVGSAVPDLASAGLRAVRQ</sequence>
<gene>
    <name evidence="2" type="ORF">GCM10023175_09670</name>
</gene>
<dbReference type="SUPFAM" id="SSF56112">
    <property type="entry name" value="Protein kinase-like (PK-like)"/>
    <property type="match status" value="1"/>
</dbReference>
<dbReference type="CDD" id="cd05154">
    <property type="entry name" value="ACAD10_11_N-like"/>
    <property type="match status" value="1"/>
</dbReference>
<feature type="domain" description="Aminoglycoside phosphotransferase" evidence="1">
    <location>
        <begin position="28"/>
        <end position="261"/>
    </location>
</feature>
<keyword evidence="3" id="KW-1185">Reference proteome</keyword>
<dbReference type="PANTHER" id="PTHR47829:SF1">
    <property type="entry name" value="HAD FAMILY PHOSPHATASE"/>
    <property type="match status" value="1"/>
</dbReference>
<dbReference type="RefSeq" id="WP_345413107.1">
    <property type="nucleotide sequence ID" value="NZ_BAABGT010000014.1"/>
</dbReference>
<organism evidence="2 3">
    <name type="scientific">Pseudonocardia xishanensis</name>
    <dbReference type="NCBI Taxonomy" id="630995"/>
    <lineage>
        <taxon>Bacteria</taxon>
        <taxon>Bacillati</taxon>
        <taxon>Actinomycetota</taxon>
        <taxon>Actinomycetes</taxon>
        <taxon>Pseudonocardiales</taxon>
        <taxon>Pseudonocardiaceae</taxon>
        <taxon>Pseudonocardia</taxon>
    </lineage>
</organism>
<dbReference type="PANTHER" id="PTHR47829">
    <property type="entry name" value="HYDROLASE, PUTATIVE (AFU_ORTHOLOGUE AFUA_1G12880)-RELATED"/>
    <property type="match status" value="1"/>
</dbReference>
<reference evidence="3" key="1">
    <citation type="journal article" date="2019" name="Int. J. Syst. Evol. Microbiol.">
        <title>The Global Catalogue of Microorganisms (GCM) 10K type strain sequencing project: providing services to taxonomists for standard genome sequencing and annotation.</title>
        <authorList>
            <consortium name="The Broad Institute Genomics Platform"/>
            <consortium name="The Broad Institute Genome Sequencing Center for Infectious Disease"/>
            <person name="Wu L."/>
            <person name="Ma J."/>
        </authorList>
    </citation>
    <scope>NUCLEOTIDE SEQUENCE [LARGE SCALE GENOMIC DNA]</scope>
    <source>
        <strain evidence="3">JCM 17906</strain>
    </source>
</reference>
<dbReference type="Proteomes" id="UP001501598">
    <property type="component" value="Unassembled WGS sequence"/>
</dbReference>
<dbReference type="InterPro" id="IPR041726">
    <property type="entry name" value="ACAD10_11_N"/>
</dbReference>
<name>A0ABP8RI44_9PSEU</name>
<dbReference type="InterPro" id="IPR011009">
    <property type="entry name" value="Kinase-like_dom_sf"/>
</dbReference>
<comment type="caution">
    <text evidence="2">The sequence shown here is derived from an EMBL/GenBank/DDBJ whole genome shotgun (WGS) entry which is preliminary data.</text>
</comment>
<dbReference type="InterPro" id="IPR002575">
    <property type="entry name" value="Aminoglycoside_PTrfase"/>
</dbReference>
<dbReference type="Gene3D" id="3.90.1200.10">
    <property type="match status" value="1"/>
</dbReference>
<dbReference type="Gene3D" id="3.30.200.20">
    <property type="entry name" value="Phosphorylase Kinase, domain 1"/>
    <property type="match status" value="1"/>
</dbReference>
<evidence type="ECO:0000259" key="1">
    <source>
        <dbReference type="Pfam" id="PF01636"/>
    </source>
</evidence>
<dbReference type="InterPro" id="IPR052898">
    <property type="entry name" value="ACAD10-like"/>
</dbReference>
<evidence type="ECO:0000313" key="2">
    <source>
        <dbReference type="EMBL" id="GAA4538976.1"/>
    </source>
</evidence>